<dbReference type="GO" id="GO:0051231">
    <property type="term" value="P:spindle elongation"/>
    <property type="evidence" value="ECO:0007669"/>
    <property type="project" value="TreeGrafter"/>
</dbReference>
<dbReference type="Pfam" id="PF00400">
    <property type="entry name" value="WD40"/>
    <property type="match status" value="2"/>
</dbReference>
<dbReference type="InterPro" id="IPR015943">
    <property type="entry name" value="WD40/YVTN_repeat-like_dom_sf"/>
</dbReference>
<dbReference type="SUPFAM" id="SSF46579">
    <property type="entry name" value="Prefoldin"/>
    <property type="match status" value="1"/>
</dbReference>
<protein>
    <submittedName>
        <fullName evidence="21">Kinesin family member 21A</fullName>
    </submittedName>
</protein>
<evidence type="ECO:0000256" key="17">
    <source>
        <dbReference type="PROSITE-ProRule" id="PRU00283"/>
    </source>
</evidence>
<dbReference type="GO" id="GO:0030425">
    <property type="term" value="C:dendrite"/>
    <property type="evidence" value="ECO:0007669"/>
    <property type="project" value="UniProtKB-SubCell"/>
</dbReference>
<evidence type="ECO:0000256" key="18">
    <source>
        <dbReference type="SAM" id="Coils"/>
    </source>
</evidence>
<evidence type="ECO:0000256" key="7">
    <source>
        <dbReference type="ARBA" id="ARBA00022574"/>
    </source>
</evidence>
<dbReference type="InterPro" id="IPR056533">
    <property type="entry name" value="KIF21A/B_hel_1"/>
</dbReference>
<dbReference type="GO" id="GO:0003777">
    <property type="term" value="F:microtubule motor activity"/>
    <property type="evidence" value="ECO:0007669"/>
    <property type="project" value="InterPro"/>
</dbReference>
<feature type="domain" description="Kinesin motor" evidence="20">
    <location>
        <begin position="4"/>
        <end position="356"/>
    </location>
</feature>
<keyword evidence="7 16" id="KW-0853">WD repeat</keyword>
<evidence type="ECO:0000256" key="14">
    <source>
        <dbReference type="ARBA" id="ARBA00023212"/>
    </source>
</evidence>
<comment type="subcellular location">
    <subcellularLocation>
        <location evidence="3">Cell projection</location>
        <location evidence="3">Axon</location>
    </subcellularLocation>
    <subcellularLocation>
        <location evidence="2">Cell projection</location>
        <location evidence="2">Dendrite</location>
    </subcellularLocation>
    <subcellularLocation>
        <location evidence="4">Cell projection</location>
        <location evidence="4">Growth cone</location>
    </subcellularLocation>
    <subcellularLocation>
        <location evidence="1">Cytoplasm</location>
        <location evidence="1">Cytoskeleton</location>
    </subcellularLocation>
</comment>
<feature type="coiled-coil region" evidence="18">
    <location>
        <begin position="755"/>
        <end position="789"/>
    </location>
</feature>
<evidence type="ECO:0000256" key="6">
    <source>
        <dbReference type="ARBA" id="ARBA00022553"/>
    </source>
</evidence>
<feature type="binding site" evidence="17">
    <location>
        <begin position="83"/>
        <end position="90"/>
    </location>
    <ligand>
        <name>ATP</name>
        <dbReference type="ChEBI" id="CHEBI:30616"/>
    </ligand>
</feature>
<evidence type="ECO:0000256" key="12">
    <source>
        <dbReference type="ARBA" id="ARBA00023054"/>
    </source>
</evidence>
<dbReference type="GO" id="GO:0007018">
    <property type="term" value="P:microtubule-based movement"/>
    <property type="evidence" value="ECO:0007669"/>
    <property type="project" value="InterPro"/>
</dbReference>
<evidence type="ECO:0000256" key="13">
    <source>
        <dbReference type="ARBA" id="ARBA00023175"/>
    </source>
</evidence>
<gene>
    <name evidence="21" type="primary">LOC115152340</name>
</gene>
<dbReference type="Pfam" id="PF25764">
    <property type="entry name" value="KIF21A_4th"/>
    <property type="match status" value="1"/>
</dbReference>
<dbReference type="InterPro" id="IPR036961">
    <property type="entry name" value="Kinesin_motor_dom_sf"/>
</dbReference>
<dbReference type="InterPro" id="IPR019821">
    <property type="entry name" value="Kinesin_motor_CS"/>
</dbReference>
<evidence type="ECO:0000313" key="22">
    <source>
        <dbReference type="Proteomes" id="UP000472277"/>
    </source>
</evidence>
<accession>A0A674AR90</accession>
<evidence type="ECO:0000256" key="2">
    <source>
        <dbReference type="ARBA" id="ARBA00004279"/>
    </source>
</evidence>
<dbReference type="GeneTree" id="ENSGT00940000155323"/>
<comment type="similarity">
    <text evidence="17">Belongs to the TRAFAC class myosin-kinesin ATPase superfamily. Kinesin family.</text>
</comment>
<organism evidence="21 22">
    <name type="scientific">Salmo trutta</name>
    <name type="common">Brown trout</name>
    <dbReference type="NCBI Taxonomy" id="8032"/>
    <lineage>
        <taxon>Eukaryota</taxon>
        <taxon>Metazoa</taxon>
        <taxon>Chordata</taxon>
        <taxon>Craniata</taxon>
        <taxon>Vertebrata</taxon>
        <taxon>Euteleostomi</taxon>
        <taxon>Actinopterygii</taxon>
        <taxon>Neopterygii</taxon>
        <taxon>Teleostei</taxon>
        <taxon>Protacanthopterygii</taxon>
        <taxon>Salmoniformes</taxon>
        <taxon>Salmonidae</taxon>
        <taxon>Salmoninae</taxon>
        <taxon>Salmo</taxon>
    </lineage>
</organism>
<evidence type="ECO:0000259" key="20">
    <source>
        <dbReference type="PROSITE" id="PS50067"/>
    </source>
</evidence>
<evidence type="ECO:0000256" key="16">
    <source>
        <dbReference type="PROSITE-ProRule" id="PRU00221"/>
    </source>
</evidence>
<proteinExistence type="inferred from homology"/>
<dbReference type="Pfam" id="PF23204">
    <property type="entry name" value="KIF21A_2nd"/>
    <property type="match status" value="1"/>
</dbReference>
<dbReference type="Ensembl" id="ENSSTUT00000065270.1">
    <property type="protein sequence ID" value="ENSSTUP00000061884.1"/>
    <property type="gene ID" value="ENSSTUG00000022647.1"/>
</dbReference>
<evidence type="ECO:0000256" key="15">
    <source>
        <dbReference type="ARBA" id="ARBA00023273"/>
    </source>
</evidence>
<reference evidence="21" key="2">
    <citation type="submission" date="2025-09" db="UniProtKB">
        <authorList>
            <consortium name="Ensembl"/>
        </authorList>
    </citation>
    <scope>IDENTIFICATION</scope>
</reference>
<evidence type="ECO:0000256" key="19">
    <source>
        <dbReference type="SAM" id="MobiDB-lite"/>
    </source>
</evidence>
<dbReference type="SMART" id="SM00320">
    <property type="entry name" value="WD40"/>
    <property type="match status" value="4"/>
</dbReference>
<dbReference type="GO" id="GO:0007052">
    <property type="term" value="P:mitotic spindle organization"/>
    <property type="evidence" value="ECO:0007669"/>
    <property type="project" value="TreeGrafter"/>
</dbReference>
<dbReference type="PROSITE" id="PS00411">
    <property type="entry name" value="KINESIN_MOTOR_1"/>
    <property type="match status" value="1"/>
</dbReference>
<dbReference type="GO" id="GO:0005874">
    <property type="term" value="C:microtubule"/>
    <property type="evidence" value="ECO:0007669"/>
    <property type="project" value="UniProtKB-KW"/>
</dbReference>
<dbReference type="GO" id="GO:0005875">
    <property type="term" value="C:microtubule associated complex"/>
    <property type="evidence" value="ECO:0007669"/>
    <property type="project" value="TreeGrafter"/>
</dbReference>
<feature type="region of interest" description="Disordered" evidence="19">
    <location>
        <begin position="676"/>
        <end position="703"/>
    </location>
</feature>
<keyword evidence="9" id="KW-0677">Repeat</keyword>
<evidence type="ECO:0000256" key="3">
    <source>
        <dbReference type="ARBA" id="ARBA00004489"/>
    </source>
</evidence>
<dbReference type="FunFam" id="3.40.850.10:FF:000011">
    <property type="entry name" value="Kinesin family member 21A"/>
    <property type="match status" value="1"/>
</dbReference>
<feature type="repeat" description="WD" evidence="16">
    <location>
        <begin position="1108"/>
        <end position="1139"/>
    </location>
</feature>
<keyword evidence="5" id="KW-0963">Cytoplasm</keyword>
<feature type="coiled-coil region" evidence="18">
    <location>
        <begin position="364"/>
        <end position="498"/>
    </location>
</feature>
<evidence type="ECO:0000256" key="9">
    <source>
        <dbReference type="ARBA" id="ARBA00022737"/>
    </source>
</evidence>
<dbReference type="Gene3D" id="2.130.10.10">
    <property type="entry name" value="YVTN repeat-like/Quinoprotein amine dehydrogenase"/>
    <property type="match status" value="2"/>
</dbReference>
<keyword evidence="22" id="KW-1185">Reference proteome</keyword>
<evidence type="ECO:0000256" key="4">
    <source>
        <dbReference type="ARBA" id="ARBA00004624"/>
    </source>
</evidence>
<name>A0A674AR90_SALTR</name>
<dbReference type="CDD" id="cd22263">
    <property type="entry name" value="Rcc_KIF21A"/>
    <property type="match status" value="1"/>
</dbReference>
<dbReference type="SMART" id="SM00129">
    <property type="entry name" value="KISc"/>
    <property type="match status" value="1"/>
</dbReference>
<dbReference type="Gene3D" id="3.40.850.10">
    <property type="entry name" value="Kinesin motor domain"/>
    <property type="match status" value="1"/>
</dbReference>
<dbReference type="SUPFAM" id="SSF52540">
    <property type="entry name" value="P-loop containing nucleoside triphosphate hydrolases"/>
    <property type="match status" value="1"/>
</dbReference>
<dbReference type="GO" id="GO:0008017">
    <property type="term" value="F:microtubule binding"/>
    <property type="evidence" value="ECO:0007669"/>
    <property type="project" value="InterPro"/>
</dbReference>
<dbReference type="PROSITE" id="PS50067">
    <property type="entry name" value="KINESIN_MOTOR_2"/>
    <property type="match status" value="1"/>
</dbReference>
<keyword evidence="10 17" id="KW-0547">Nucleotide-binding</keyword>
<dbReference type="GO" id="GO:0030426">
    <property type="term" value="C:growth cone"/>
    <property type="evidence" value="ECO:0007669"/>
    <property type="project" value="UniProtKB-SubCell"/>
</dbReference>
<dbReference type="Pfam" id="PF23203">
    <property type="entry name" value="KIF21A"/>
    <property type="match status" value="1"/>
</dbReference>
<dbReference type="InterPro" id="IPR001752">
    <property type="entry name" value="Kinesin_motor_dom"/>
</dbReference>
<dbReference type="InterPro" id="IPR001680">
    <property type="entry name" value="WD40_rpt"/>
</dbReference>
<sequence>MEALESVTLQIRPQLAREKIEGCHICTFVTPGEPQVMLGKDKAFTYDYVFDMDSCQDSIYADCTEKLIEGCFEGYNATIFAYGQTGSGKTYTMGTGFDVNIGEEELGIIPRAVTHLFRGIEQRQQAAKEQGRPVPKFKINAQFLELYNEEVLDLFDSTRDLEARTQKSHIKIHEDANGGIYTVGVTTRTVASEAEMMQCLKLGALCRTTASTQMNVQSSRSHAIFTIHLCQVRVCASDNVRTRAMEEYETLTAKFHFVDLAGSERLKRTGATGDRAKEGISINCGLLALGNVISALGDRSKRSSHVPYRDSKLTRLLQDSLGGNSQTMMIACISPSDRDFMETLNALKYANRARNIKNKVMVNQDKASQQISALRTEIARLQMELMEYRTGKRLVGEDGMDSINDMFHENSMLQTENSNLRIRVKAMQETIDAQRARLTQYLSDQANQVLARAGEGSEEIGNMIQSYIKEIEDLRAKLLESESMNENLRKNLSRASSRQSFYPGTFSPALLAPEKEKGHILDMYIYVLNPYESMLLSPPENFQADLANITCEIAIKQKLIDELENSQRRLHTLKQQYEQKLMMLQSKIRDTQLERDKVLQNMGSVETCNDDKAKKIKQEYERKLSLMNKELQKLQSAQKEHTRLLKNQSKYETQLKKLQLDVTEMKKTKVRLMKQMKEQQEKNRMTESRRNREIASLKKDQRKQEHQLKLLEAQKRQQELILRRKTEEVSNMNSHLGWQSLERRISDVIMQRMTISNMEADMNRLLKQREELTKRREKVTRKRDRLAGEGSEEEKVVFPLNEEVDTLMANIDYINDSIADCQANIMQMEEAKEEVDTVDVSAVISSCTLTEARFLMDHFISMAINKGLQAAQKESQVKVMEGRLKQTEITSATQNQLLFHMLKEKAEFNPELDALLGNALQGNSPNPNRTACQPHTLQGACKVQSRALTLTLSTSATGGPNVYIGTEYQVTVWYVCNACSPPQYCFIYTLVYSLTLLSFLFLMFCLVLSLDCVVPASSSGAEKRVPEPSPLSRRKTYDKTQLAAKIKEIKQGVINPVPSSKGSRSATLQCVHVAEEQCSPLPLLSFHLLPDRTCKVWNLVTGQEIMSLAGHPNNVVSVRYSSSLVFTVSTSYIKVWDIRDSAKCIRTLTSSGQVTPGDACASSTNRTVTIPAGENQINQIALNPSGSVLYAAAGNSVRVWDLRRFVSTGKLTGHLGPVMCLTVDQSGNGQDLVISGSKDHYIKVGPWVLSAPTHNFEPPTTMASSPWWCRGCSRQRLQRHTAIKKWDLDRKDLLQQVPNAHRDWVCALGVVPALPALLSGCRGGVLKLWHADTHWGPLGNSRATRAPSMASPPMNDRTVKIWRARGGLDSTLDTTADTADEVPAN</sequence>
<dbReference type="Pfam" id="PF00225">
    <property type="entry name" value="Kinesin"/>
    <property type="match status" value="1"/>
</dbReference>
<evidence type="ECO:0000256" key="11">
    <source>
        <dbReference type="ARBA" id="ARBA00022840"/>
    </source>
</evidence>
<evidence type="ECO:0000313" key="21">
    <source>
        <dbReference type="Ensembl" id="ENSSTUP00000061884.1"/>
    </source>
</evidence>
<keyword evidence="13 17" id="KW-0505">Motor protein</keyword>
<evidence type="ECO:0000256" key="8">
    <source>
        <dbReference type="ARBA" id="ARBA00022701"/>
    </source>
</evidence>
<dbReference type="PANTHER" id="PTHR47969:SF31">
    <property type="entry name" value="KINESIN FAMILY MEMBER 21A"/>
    <property type="match status" value="1"/>
</dbReference>
<evidence type="ECO:0000256" key="10">
    <source>
        <dbReference type="ARBA" id="ARBA00022741"/>
    </source>
</evidence>
<evidence type="ECO:0000256" key="1">
    <source>
        <dbReference type="ARBA" id="ARBA00004245"/>
    </source>
</evidence>
<evidence type="ECO:0000256" key="5">
    <source>
        <dbReference type="ARBA" id="ARBA00022490"/>
    </source>
</evidence>
<dbReference type="InterPro" id="IPR027417">
    <property type="entry name" value="P-loop_NTPase"/>
</dbReference>
<dbReference type="InterPro" id="IPR056532">
    <property type="entry name" value="KIF21A/B_hel_2"/>
</dbReference>
<dbReference type="SUPFAM" id="SSF50978">
    <property type="entry name" value="WD40 repeat-like"/>
    <property type="match status" value="1"/>
</dbReference>
<dbReference type="InterPro" id="IPR027640">
    <property type="entry name" value="Kinesin-like_fam"/>
</dbReference>
<dbReference type="PROSITE" id="PS50082">
    <property type="entry name" value="WD_REPEATS_2"/>
    <property type="match status" value="1"/>
</dbReference>
<dbReference type="CDD" id="cd01372">
    <property type="entry name" value="KISc_KIF4"/>
    <property type="match status" value="1"/>
</dbReference>
<reference evidence="21" key="1">
    <citation type="submission" date="2025-08" db="UniProtKB">
        <authorList>
            <consortium name="Ensembl"/>
        </authorList>
    </citation>
    <scope>IDENTIFICATION</scope>
</reference>
<keyword evidence="12 18" id="KW-0175">Coiled coil</keyword>
<keyword evidence="6" id="KW-0597">Phosphoprotein</keyword>
<keyword evidence="14" id="KW-0206">Cytoskeleton</keyword>
<keyword evidence="11 17" id="KW-0067">ATP-binding</keyword>
<dbReference type="PRINTS" id="PR00380">
    <property type="entry name" value="KINESINHEAVY"/>
</dbReference>
<dbReference type="PANTHER" id="PTHR47969">
    <property type="entry name" value="CHROMOSOME-ASSOCIATED KINESIN KIF4A-RELATED"/>
    <property type="match status" value="1"/>
</dbReference>
<dbReference type="Proteomes" id="UP000472277">
    <property type="component" value="Chromosome 17"/>
</dbReference>
<keyword evidence="8" id="KW-0493">Microtubule</keyword>
<keyword evidence="15" id="KW-0966">Cell projection</keyword>
<dbReference type="GO" id="GO:0005524">
    <property type="term" value="F:ATP binding"/>
    <property type="evidence" value="ECO:0007669"/>
    <property type="project" value="UniProtKB-UniRule"/>
</dbReference>
<dbReference type="InterPro" id="IPR036322">
    <property type="entry name" value="WD40_repeat_dom_sf"/>
</dbReference>